<proteinExistence type="predicted"/>
<evidence type="ECO:0000256" key="2">
    <source>
        <dbReference type="SAM" id="SignalP"/>
    </source>
</evidence>
<dbReference type="AlphaFoldDB" id="A0A1I3R957"/>
<gene>
    <name evidence="3" type="ORF">SAMN05421753_12062</name>
</gene>
<keyword evidence="4" id="KW-1185">Reference proteome</keyword>
<evidence type="ECO:0000313" key="3">
    <source>
        <dbReference type="EMBL" id="SFJ43164.1"/>
    </source>
</evidence>
<dbReference type="Proteomes" id="UP000199518">
    <property type="component" value="Unassembled WGS sequence"/>
</dbReference>
<protein>
    <submittedName>
        <fullName evidence="3">Uncharacterized protein</fullName>
    </submittedName>
</protein>
<feature type="compositionally biased region" description="Basic and acidic residues" evidence="1">
    <location>
        <begin position="43"/>
        <end position="57"/>
    </location>
</feature>
<feature type="region of interest" description="Disordered" evidence="1">
    <location>
        <begin position="37"/>
        <end position="57"/>
    </location>
</feature>
<reference evidence="4" key="1">
    <citation type="submission" date="2016-10" db="EMBL/GenBank/DDBJ databases">
        <authorList>
            <person name="Varghese N."/>
            <person name="Submissions S."/>
        </authorList>
    </citation>
    <scope>NUCLEOTIDE SEQUENCE [LARGE SCALE GENOMIC DNA]</scope>
    <source>
        <strain evidence="4">DSM 26348</strain>
    </source>
</reference>
<name>A0A1I3R957_9PLAN</name>
<dbReference type="STRING" id="1576369.SAMN05421753_12062"/>
<feature type="region of interest" description="Disordered" evidence="1">
    <location>
        <begin position="117"/>
        <end position="145"/>
    </location>
</feature>
<feature type="signal peptide" evidence="2">
    <location>
        <begin position="1"/>
        <end position="19"/>
    </location>
</feature>
<evidence type="ECO:0000313" key="4">
    <source>
        <dbReference type="Proteomes" id="UP000199518"/>
    </source>
</evidence>
<evidence type="ECO:0000256" key="1">
    <source>
        <dbReference type="SAM" id="MobiDB-lite"/>
    </source>
</evidence>
<feature type="chain" id="PRO_5011447331" evidence="2">
    <location>
        <begin position="20"/>
        <end position="175"/>
    </location>
</feature>
<dbReference type="EMBL" id="FOQD01000020">
    <property type="protein sequence ID" value="SFJ43164.1"/>
    <property type="molecule type" value="Genomic_DNA"/>
</dbReference>
<organism evidence="3 4">
    <name type="scientific">Planctomicrobium piriforme</name>
    <dbReference type="NCBI Taxonomy" id="1576369"/>
    <lineage>
        <taxon>Bacteria</taxon>
        <taxon>Pseudomonadati</taxon>
        <taxon>Planctomycetota</taxon>
        <taxon>Planctomycetia</taxon>
        <taxon>Planctomycetales</taxon>
        <taxon>Planctomycetaceae</taxon>
        <taxon>Planctomicrobium</taxon>
    </lineage>
</organism>
<keyword evidence="2" id="KW-0732">Signal</keyword>
<sequence>MLKKRLLIALMFAAPTILGCEKTPPASPPVCTITTPPPGMSEGHSDHDHTHPGHGPHEGELIELGNEEYHAELIHDDKSVTIYILDGAATKAVPIEAKELVVNLKHEGKPEQFKLVATPDAGDESGKSSKFSSADPELAGHLDEKEADAKLVVEINGKSFRGSLAHDHDHGHEHK</sequence>
<dbReference type="PROSITE" id="PS51257">
    <property type="entry name" value="PROKAR_LIPOPROTEIN"/>
    <property type="match status" value="1"/>
</dbReference>
<accession>A0A1I3R957</accession>